<dbReference type="EMBL" id="BBJS01000051">
    <property type="protein sequence ID" value="GAN15131.1"/>
    <property type="molecule type" value="Genomic_DNA"/>
</dbReference>
<dbReference type="PANTHER" id="PTHR23028">
    <property type="entry name" value="ACETYLTRANSFERASE"/>
    <property type="match status" value="1"/>
</dbReference>
<keyword evidence="1" id="KW-1133">Transmembrane helix</keyword>
<evidence type="ECO:0000313" key="3">
    <source>
        <dbReference type="EMBL" id="GAN15131.1"/>
    </source>
</evidence>
<feature type="transmembrane region" description="Helical" evidence="1">
    <location>
        <begin position="238"/>
        <end position="260"/>
    </location>
</feature>
<dbReference type="Pfam" id="PF01757">
    <property type="entry name" value="Acyl_transf_3"/>
    <property type="match status" value="1"/>
</dbReference>
<dbReference type="PANTHER" id="PTHR23028:SF53">
    <property type="entry name" value="ACYL_TRANSF_3 DOMAIN-CONTAINING PROTEIN"/>
    <property type="match status" value="1"/>
</dbReference>
<dbReference type="GO" id="GO:0000271">
    <property type="term" value="P:polysaccharide biosynthetic process"/>
    <property type="evidence" value="ECO:0007669"/>
    <property type="project" value="TreeGrafter"/>
</dbReference>
<dbReference type="InterPro" id="IPR050879">
    <property type="entry name" value="Acyltransferase_3"/>
</dbReference>
<dbReference type="GO" id="GO:0016747">
    <property type="term" value="F:acyltransferase activity, transferring groups other than amino-acyl groups"/>
    <property type="evidence" value="ECO:0007669"/>
    <property type="project" value="InterPro"/>
</dbReference>
<feature type="transmembrane region" description="Helical" evidence="1">
    <location>
        <begin position="57"/>
        <end position="78"/>
    </location>
</feature>
<feature type="transmembrane region" description="Helical" evidence="1">
    <location>
        <begin position="269"/>
        <end position="288"/>
    </location>
</feature>
<evidence type="ECO:0000259" key="2">
    <source>
        <dbReference type="Pfam" id="PF01757"/>
    </source>
</evidence>
<feature type="transmembrane region" description="Helical" evidence="1">
    <location>
        <begin position="136"/>
        <end position="156"/>
    </location>
</feature>
<proteinExistence type="predicted"/>
<feature type="transmembrane region" description="Helical" evidence="1">
    <location>
        <begin position="30"/>
        <end position="51"/>
    </location>
</feature>
<feature type="transmembrane region" description="Helical" evidence="1">
    <location>
        <begin position="308"/>
        <end position="326"/>
    </location>
</feature>
<name>A0A0C9MWZ7_SPHPI</name>
<feature type="transmembrane region" description="Helical" evidence="1">
    <location>
        <begin position="214"/>
        <end position="232"/>
    </location>
</feature>
<sequence length="355" mass="38316">MHDQVARPLQEVVHPAPAGRGSHLVALDGWRGLSILCVLAGHMLPLGPAVLGGNTAIAAVGMALFFTLSGFLITTTLLRDDAVVPFIIKRLFRILPLAWLYVVVVLGGLGAPWSVILANLLFYANASEATLAYAPHFWSLSLEMQFYAFVAVLVAIGGRRALWLLPVLALTVTGYRVLHHVTFGVQTLDRIDEIMAGATLALAIHHGWRAPARAARTAVILGLVALLALGMTDPVTAHFPYICYARPYLAASIVGLSLGLERGWLARLLAGRLLGYIARISYALYVLHPLSYAGWMGSGDVVVRYTKRIGSFLLAFGGAHLSTFYFEQPLTRLGHRIAQGAERRKPAPDESIAAA</sequence>
<keyword evidence="1" id="KW-0812">Transmembrane</keyword>
<dbReference type="Proteomes" id="UP000032025">
    <property type="component" value="Unassembled WGS sequence"/>
</dbReference>
<protein>
    <submittedName>
        <fullName evidence="3">DNA, contig: SP651</fullName>
    </submittedName>
</protein>
<dbReference type="AlphaFoldDB" id="A0A0C9MWZ7"/>
<feature type="transmembrane region" description="Helical" evidence="1">
    <location>
        <begin position="99"/>
        <end position="124"/>
    </location>
</feature>
<dbReference type="InterPro" id="IPR002656">
    <property type="entry name" value="Acyl_transf_3_dom"/>
</dbReference>
<reference evidence="3 4" key="1">
    <citation type="submission" date="2014-08" db="EMBL/GenBank/DDBJ databases">
        <title>Whole genome shotgun sequence of Sphingomonas paucimobilis NBRC 13935.</title>
        <authorList>
            <person name="Hosoyama A."/>
            <person name="Hashimoto M."/>
            <person name="Hosoyama Y."/>
            <person name="Noguchi M."/>
            <person name="Uohara A."/>
            <person name="Ohji S."/>
            <person name="Katano-Makiyama Y."/>
            <person name="Ichikawa N."/>
            <person name="Kimura A."/>
            <person name="Yamazoe A."/>
            <person name="Fujita N."/>
        </authorList>
    </citation>
    <scope>NUCLEOTIDE SEQUENCE [LARGE SCALE GENOMIC DNA]</scope>
    <source>
        <strain evidence="3 4">NBRC 13935</strain>
    </source>
</reference>
<evidence type="ECO:0000313" key="4">
    <source>
        <dbReference type="Proteomes" id="UP000032025"/>
    </source>
</evidence>
<feature type="domain" description="Acyltransferase 3" evidence="2">
    <location>
        <begin position="25"/>
        <end position="302"/>
    </location>
</feature>
<evidence type="ECO:0000256" key="1">
    <source>
        <dbReference type="SAM" id="Phobius"/>
    </source>
</evidence>
<accession>A0A0C9MWZ7</accession>
<dbReference type="GO" id="GO:0016020">
    <property type="term" value="C:membrane"/>
    <property type="evidence" value="ECO:0007669"/>
    <property type="project" value="TreeGrafter"/>
</dbReference>
<comment type="caution">
    <text evidence="3">The sequence shown here is derived from an EMBL/GenBank/DDBJ whole genome shotgun (WGS) entry which is preliminary data.</text>
</comment>
<organism evidence="3 4">
    <name type="scientific">Sphingomonas paucimobilis NBRC 13935</name>
    <dbReference type="NCBI Taxonomy" id="1219050"/>
    <lineage>
        <taxon>Bacteria</taxon>
        <taxon>Pseudomonadati</taxon>
        <taxon>Pseudomonadota</taxon>
        <taxon>Alphaproteobacteria</taxon>
        <taxon>Sphingomonadales</taxon>
        <taxon>Sphingomonadaceae</taxon>
        <taxon>Sphingomonas</taxon>
    </lineage>
</organism>
<keyword evidence="4" id="KW-1185">Reference proteome</keyword>
<keyword evidence="1" id="KW-0472">Membrane</keyword>
<gene>
    <name evidence="3" type="ORF">SP6_51_00040</name>
</gene>